<dbReference type="AlphaFoldDB" id="A0A6S7JTE4"/>
<keyword evidence="5" id="KW-1185">Reference proteome</keyword>
<dbReference type="OrthoDB" id="5974496at2759"/>
<accession>A0A6S7JTE4</accession>
<dbReference type="GO" id="GO:0008270">
    <property type="term" value="F:zinc ion binding"/>
    <property type="evidence" value="ECO:0007669"/>
    <property type="project" value="UniProtKB-KW"/>
</dbReference>
<keyword evidence="4" id="KW-0675">Receptor</keyword>
<keyword evidence="3" id="KW-0862">Zinc</keyword>
<organism evidence="4 5">
    <name type="scientific">Paramuricea clavata</name>
    <name type="common">Red gorgonian</name>
    <name type="synonym">Violescent sea-whip</name>
    <dbReference type="NCBI Taxonomy" id="317549"/>
    <lineage>
        <taxon>Eukaryota</taxon>
        <taxon>Metazoa</taxon>
        <taxon>Cnidaria</taxon>
        <taxon>Anthozoa</taxon>
        <taxon>Octocorallia</taxon>
        <taxon>Malacalcyonacea</taxon>
        <taxon>Plexauridae</taxon>
        <taxon>Paramuricea</taxon>
    </lineage>
</organism>
<evidence type="ECO:0000256" key="2">
    <source>
        <dbReference type="ARBA" id="ARBA00022771"/>
    </source>
</evidence>
<dbReference type="EMBL" id="CACRXK020021608">
    <property type="protein sequence ID" value="CAB4036005.1"/>
    <property type="molecule type" value="Genomic_DNA"/>
</dbReference>
<gene>
    <name evidence="4" type="ORF">PACLA_8A089239</name>
</gene>
<dbReference type="GO" id="GO:0045087">
    <property type="term" value="P:innate immune response"/>
    <property type="evidence" value="ECO:0007669"/>
    <property type="project" value="TreeGrafter"/>
</dbReference>
<dbReference type="Pfam" id="PF02176">
    <property type="entry name" value="zf-TRAF"/>
    <property type="match status" value="2"/>
</dbReference>
<name>A0A6S7JTE4_PARCT</name>
<protein>
    <submittedName>
        <fullName evidence="4">TNF receptor-associated factor 6</fullName>
    </submittedName>
</protein>
<dbReference type="GO" id="GO:0031663">
    <property type="term" value="P:lipopolysaccharide-mediated signaling pathway"/>
    <property type="evidence" value="ECO:0007669"/>
    <property type="project" value="TreeGrafter"/>
</dbReference>
<dbReference type="Proteomes" id="UP001152795">
    <property type="component" value="Unassembled WGS sequence"/>
</dbReference>
<evidence type="ECO:0000256" key="3">
    <source>
        <dbReference type="ARBA" id="ARBA00022833"/>
    </source>
</evidence>
<keyword evidence="2" id="KW-0863">Zinc-finger</keyword>
<dbReference type="InterPro" id="IPR001293">
    <property type="entry name" value="Znf_TRAF"/>
</dbReference>
<dbReference type="PROSITE" id="PS50145">
    <property type="entry name" value="ZF_TRAF"/>
    <property type="match status" value="2"/>
</dbReference>
<keyword evidence="1" id="KW-0479">Metal-binding</keyword>
<evidence type="ECO:0000313" key="5">
    <source>
        <dbReference type="Proteomes" id="UP001152795"/>
    </source>
</evidence>
<dbReference type="SUPFAM" id="SSF49599">
    <property type="entry name" value="TRAF domain-like"/>
    <property type="match status" value="2"/>
</dbReference>
<dbReference type="InterPro" id="IPR013083">
    <property type="entry name" value="Znf_RING/FYVE/PHD"/>
</dbReference>
<dbReference type="GO" id="GO:0043122">
    <property type="term" value="P:regulation of canonical NF-kappaB signal transduction"/>
    <property type="evidence" value="ECO:0007669"/>
    <property type="project" value="TreeGrafter"/>
</dbReference>
<feature type="non-terminal residue" evidence="4">
    <location>
        <position position="1"/>
    </location>
</feature>
<comment type="caution">
    <text evidence="4">The sequence shown here is derived from an EMBL/GenBank/DDBJ whole genome shotgun (WGS) entry which is preliminary data.</text>
</comment>
<evidence type="ECO:0000256" key="1">
    <source>
        <dbReference type="ARBA" id="ARBA00022723"/>
    </source>
</evidence>
<reference evidence="4" key="1">
    <citation type="submission" date="2020-04" db="EMBL/GenBank/DDBJ databases">
        <authorList>
            <person name="Alioto T."/>
            <person name="Alioto T."/>
            <person name="Gomez Garrido J."/>
        </authorList>
    </citation>
    <scope>NUCLEOTIDE SEQUENCE</scope>
    <source>
        <strain evidence="4">A484AB</strain>
    </source>
</reference>
<proteinExistence type="predicted"/>
<dbReference type="GO" id="GO:0061630">
    <property type="term" value="F:ubiquitin protein ligase activity"/>
    <property type="evidence" value="ECO:0007669"/>
    <property type="project" value="TreeGrafter"/>
</dbReference>
<dbReference type="Gene3D" id="3.30.40.10">
    <property type="entry name" value="Zinc/RING finger domain, C3HC4 (zinc finger)"/>
    <property type="match status" value="3"/>
</dbReference>
<dbReference type="PANTHER" id="PTHR10131:SF152">
    <property type="entry name" value="TNF RECEPTOR-ASSOCIATED FACTOR 6"/>
    <property type="match status" value="1"/>
</dbReference>
<evidence type="ECO:0000313" key="4">
    <source>
        <dbReference type="EMBL" id="CAB4036005.1"/>
    </source>
</evidence>
<feature type="non-terminal residue" evidence="4">
    <location>
        <position position="157"/>
    </location>
</feature>
<dbReference type="PANTHER" id="PTHR10131">
    <property type="entry name" value="TNF RECEPTOR ASSOCIATED FACTOR"/>
    <property type="match status" value="1"/>
</dbReference>
<sequence>APNPKCPADDTELKKDQVFPDVFTKRELNNLRLHCPNTGCSWICTNEEMQKHDAECAFRLISCIHTQCKDKFLRSHLGEHLKSECKYRNVKCQYCRKDVPFASIQAHVGTVCEGAPVYCRYCKAEILRKDIEQHEQLICDEVPGTCEFNVVGCHHDG</sequence>